<dbReference type="InterPro" id="IPR009279">
    <property type="entry name" value="Portal_Mu"/>
</dbReference>
<protein>
    <submittedName>
        <fullName evidence="1">DUF935 family protein</fullName>
    </submittedName>
</protein>
<dbReference type="AlphaFoldDB" id="A0A7C0U6I7"/>
<name>A0A7C0U6I7_9BACT</name>
<dbReference type="Pfam" id="PF06074">
    <property type="entry name" value="Portal_Mu"/>
    <property type="match status" value="1"/>
</dbReference>
<feature type="non-terminal residue" evidence="1">
    <location>
        <position position="239"/>
    </location>
</feature>
<reference evidence="1" key="1">
    <citation type="journal article" date="2020" name="mSystems">
        <title>Genome- and Community-Level Interaction Insights into Carbon Utilization and Element Cycling Functions of Hydrothermarchaeota in Hydrothermal Sediment.</title>
        <authorList>
            <person name="Zhou Z."/>
            <person name="Liu Y."/>
            <person name="Xu W."/>
            <person name="Pan J."/>
            <person name="Luo Z.H."/>
            <person name="Li M."/>
        </authorList>
    </citation>
    <scope>NUCLEOTIDE SEQUENCE [LARGE SCALE GENOMIC DNA]</scope>
    <source>
        <strain evidence="1">HyVt-115</strain>
    </source>
</reference>
<gene>
    <name evidence="1" type="ORF">ENF32_03260</name>
</gene>
<organism evidence="1">
    <name type="scientific">Thermosulfidibacter takaii</name>
    <dbReference type="NCBI Taxonomy" id="412593"/>
    <lineage>
        <taxon>Bacteria</taxon>
        <taxon>Pseudomonadati</taxon>
        <taxon>Thermosulfidibacterota</taxon>
        <taxon>Thermosulfidibacteria</taxon>
        <taxon>Thermosulfidibacterales</taxon>
        <taxon>Thermosulfidibacteraceae</taxon>
    </lineage>
</organism>
<dbReference type="Proteomes" id="UP000885690">
    <property type="component" value="Unassembled WGS sequence"/>
</dbReference>
<accession>A0A7C0U6I7</accession>
<proteinExistence type="predicted"/>
<evidence type="ECO:0000313" key="1">
    <source>
        <dbReference type="EMBL" id="HDD53071.1"/>
    </source>
</evidence>
<comment type="caution">
    <text evidence="1">The sequence shown here is derived from an EMBL/GenBank/DDBJ whole genome shotgun (WGS) entry which is preliminary data.</text>
</comment>
<sequence>MTRKYLGQEVVSQYEAIFAGFLDYMPNPDLLLSTTGETLEVYNKMLLDPHISSMLDLRKSFTKGRAWDLEPPGNDAVSTRSTELVKDVLKKTNLAHGISQLLTALEYGFAVAELVWRQEDGLWIPSLKGRAQKRFVLSLKGELMLADPYPKTLRTKYKFMVYRNQPRDENPYGTALLARCYWPWTFKRAGLRFWLTMCEKFGVPTILALFKCDSDEEAERRAQAIAAALYNIQSNAAAA</sequence>
<dbReference type="EMBL" id="DQWS01000125">
    <property type="protein sequence ID" value="HDD53071.1"/>
    <property type="molecule type" value="Genomic_DNA"/>
</dbReference>